<dbReference type="AlphaFoldDB" id="A0A9D7XHD8"/>
<organism evidence="4 5">
    <name type="scientific">Candidatus Defluviibacterium haderslevense</name>
    <dbReference type="NCBI Taxonomy" id="2981993"/>
    <lineage>
        <taxon>Bacteria</taxon>
        <taxon>Pseudomonadati</taxon>
        <taxon>Bacteroidota</taxon>
        <taxon>Saprospiria</taxon>
        <taxon>Saprospirales</taxon>
        <taxon>Saprospiraceae</taxon>
        <taxon>Candidatus Defluviibacterium</taxon>
    </lineage>
</organism>
<dbReference type="SUPFAM" id="SSF46689">
    <property type="entry name" value="Homeodomain-like"/>
    <property type="match status" value="1"/>
</dbReference>
<gene>
    <name evidence="4" type="ORF">IPO85_09425</name>
</gene>
<evidence type="ECO:0000313" key="4">
    <source>
        <dbReference type="EMBL" id="MBK9717717.1"/>
    </source>
</evidence>
<reference evidence="4 5" key="1">
    <citation type="submission" date="2020-10" db="EMBL/GenBank/DDBJ databases">
        <title>Connecting structure to function with the recovery of over 1000 high-quality activated sludge metagenome-assembled genomes encoding full-length rRNA genes using long-read sequencing.</title>
        <authorList>
            <person name="Singleton C.M."/>
            <person name="Petriglieri F."/>
            <person name="Kristensen J.M."/>
            <person name="Kirkegaard R.H."/>
            <person name="Michaelsen T.Y."/>
            <person name="Andersen M.H."/>
            <person name="Karst S.M."/>
            <person name="Dueholm M.S."/>
            <person name="Nielsen P.H."/>
            <person name="Albertsen M."/>
        </authorList>
    </citation>
    <scope>NUCLEOTIDE SEQUENCE [LARGE SCALE GENOMIC DNA]</scope>
    <source>
        <strain evidence="4">Ribe_18-Q3-R11-54_BAT3C.373</strain>
    </source>
</reference>
<feature type="domain" description="HTH tetR-type" evidence="3">
    <location>
        <begin position="21"/>
        <end position="81"/>
    </location>
</feature>
<name>A0A9D7XHD8_9BACT</name>
<evidence type="ECO:0000256" key="2">
    <source>
        <dbReference type="PROSITE-ProRule" id="PRU00335"/>
    </source>
</evidence>
<protein>
    <submittedName>
        <fullName evidence="4">TetR/AcrR family transcriptional regulator</fullName>
    </submittedName>
</protein>
<comment type="caution">
    <text evidence="4">The sequence shown here is derived from an EMBL/GenBank/DDBJ whole genome shotgun (WGS) entry which is preliminary data.</text>
</comment>
<accession>A0A9D7XHD8</accession>
<dbReference type="Proteomes" id="UP000808349">
    <property type="component" value="Unassembled WGS sequence"/>
</dbReference>
<evidence type="ECO:0000256" key="1">
    <source>
        <dbReference type="ARBA" id="ARBA00023125"/>
    </source>
</evidence>
<dbReference type="InterPro" id="IPR001647">
    <property type="entry name" value="HTH_TetR"/>
</dbReference>
<proteinExistence type="predicted"/>
<feature type="DNA-binding region" description="H-T-H motif" evidence="2">
    <location>
        <begin position="44"/>
        <end position="63"/>
    </location>
</feature>
<evidence type="ECO:0000259" key="3">
    <source>
        <dbReference type="PROSITE" id="PS50977"/>
    </source>
</evidence>
<dbReference type="PROSITE" id="PS50977">
    <property type="entry name" value="HTH_TETR_2"/>
    <property type="match status" value="1"/>
</dbReference>
<dbReference type="EMBL" id="JADKFW010000005">
    <property type="protein sequence ID" value="MBK9717717.1"/>
    <property type="molecule type" value="Genomic_DNA"/>
</dbReference>
<sequence length="224" mass="26269">MDLSIQIKLNNKLFLRNPEDTELGKDILKFSIVLIHKLGVEHFTFKKLADEVGTTEASVYRYFENKHLLLVYLVSWYWTWLEYQIVFQTNNITNPHQKLKKMIQIIGSHVVDDQSTAHINEYLLYEIVMSEGIKAYMTKHVKSDNAHQFFKPYKDLCNRIAEVMLSCNPNYKYPHSLTSTLIESAHIQNYFRINLPSLTDFDQPNDATLVIDFLEDLVFRALFG</sequence>
<evidence type="ECO:0000313" key="5">
    <source>
        <dbReference type="Proteomes" id="UP000808349"/>
    </source>
</evidence>
<dbReference type="InterPro" id="IPR009057">
    <property type="entry name" value="Homeodomain-like_sf"/>
</dbReference>
<keyword evidence="1 2" id="KW-0238">DNA-binding</keyword>
<dbReference type="Pfam" id="PF00440">
    <property type="entry name" value="TetR_N"/>
    <property type="match status" value="1"/>
</dbReference>
<dbReference type="Gene3D" id="1.10.357.10">
    <property type="entry name" value="Tetracycline Repressor, domain 2"/>
    <property type="match status" value="1"/>
</dbReference>
<dbReference type="GO" id="GO:0003677">
    <property type="term" value="F:DNA binding"/>
    <property type="evidence" value="ECO:0007669"/>
    <property type="project" value="UniProtKB-UniRule"/>
</dbReference>